<dbReference type="Pfam" id="PF00899">
    <property type="entry name" value="ThiF"/>
    <property type="match status" value="1"/>
</dbReference>
<proteinExistence type="predicted"/>
<dbReference type="InterPro" id="IPR035985">
    <property type="entry name" value="Ubiquitin-activating_enz"/>
</dbReference>
<dbReference type="GO" id="GO:0016779">
    <property type="term" value="F:nucleotidyltransferase activity"/>
    <property type="evidence" value="ECO:0007669"/>
    <property type="project" value="UniProtKB-KW"/>
</dbReference>
<dbReference type="NCBIfam" id="NF004281">
    <property type="entry name" value="PRK05690.1"/>
    <property type="match status" value="1"/>
</dbReference>
<dbReference type="GO" id="GO:0008641">
    <property type="term" value="F:ubiquitin-like modifier activating enzyme activity"/>
    <property type="evidence" value="ECO:0007669"/>
    <property type="project" value="InterPro"/>
</dbReference>
<dbReference type="PANTHER" id="PTHR10953:SF102">
    <property type="entry name" value="ADENYLYLTRANSFERASE AND SULFURTRANSFERASE MOCS3"/>
    <property type="match status" value="1"/>
</dbReference>
<sequence length="266" mass="28427">MGFSNEQLERYSRHIILSEVGVKGQKKIMDAKALIIGAGGLGAPAALYLAAAGVGTIGIADADVVDLSNLQRQVIHATPDVGKEKVLSAKETMNAINPDVKVNAYHEFVNAGNIADLIADYDFILDGTDNFPAKFLINDACVLARKPFSHAGIIRFKGQLMTYVPGQGPCYRCVFREPPPPDAVPTCRQAGVIGAMGGVIGSLQAMEAVKYFIGKGDLLTGYLLTYDALKMDFRKIKLPKSSGCAVCGENPTILAPFDYEQAACKL</sequence>
<name>A0A806K197_9BACT</name>
<protein>
    <submittedName>
        <fullName evidence="5">Sulfur carrier protein adenylyltransferase ThiF</fullName>
    </submittedName>
</protein>
<dbReference type="FunFam" id="3.40.50.720:FF:000033">
    <property type="entry name" value="Adenylyltransferase and sulfurtransferase MOCS3"/>
    <property type="match status" value="1"/>
</dbReference>
<dbReference type="CDD" id="cd00757">
    <property type="entry name" value="ThiF_MoeB_HesA_family"/>
    <property type="match status" value="1"/>
</dbReference>
<dbReference type="GO" id="GO:0005524">
    <property type="term" value="F:ATP binding"/>
    <property type="evidence" value="ECO:0007669"/>
    <property type="project" value="UniProtKB-KW"/>
</dbReference>
<feature type="domain" description="THIF-type NAD/FAD binding fold" evidence="4">
    <location>
        <begin position="11"/>
        <end position="245"/>
    </location>
</feature>
<dbReference type="GO" id="GO:0005829">
    <property type="term" value="C:cytosol"/>
    <property type="evidence" value="ECO:0007669"/>
    <property type="project" value="TreeGrafter"/>
</dbReference>
<dbReference type="Gene3D" id="3.40.50.720">
    <property type="entry name" value="NAD(P)-binding Rossmann-like Domain"/>
    <property type="match status" value="1"/>
</dbReference>
<dbReference type="GO" id="GO:0004792">
    <property type="term" value="F:thiosulfate-cyanide sulfurtransferase activity"/>
    <property type="evidence" value="ECO:0007669"/>
    <property type="project" value="TreeGrafter"/>
</dbReference>
<dbReference type="EMBL" id="JQ844237">
    <property type="protein sequence ID" value="AGS53578.1"/>
    <property type="molecule type" value="Genomic_DNA"/>
</dbReference>
<keyword evidence="1 5" id="KW-0808">Transferase</keyword>
<keyword evidence="5" id="KW-0548">Nucleotidyltransferase</keyword>
<dbReference type="AlphaFoldDB" id="A0A806K197"/>
<evidence type="ECO:0000256" key="3">
    <source>
        <dbReference type="ARBA" id="ARBA00022840"/>
    </source>
</evidence>
<organism evidence="5">
    <name type="scientific">uncultured bacterium contig00070</name>
    <dbReference type="NCBI Taxonomy" id="1181551"/>
    <lineage>
        <taxon>Bacteria</taxon>
        <taxon>environmental samples</taxon>
    </lineage>
</organism>
<dbReference type="SUPFAM" id="SSF69572">
    <property type="entry name" value="Activating enzymes of the ubiquitin-like proteins"/>
    <property type="match status" value="1"/>
</dbReference>
<reference evidence="5" key="1">
    <citation type="submission" date="2012-03" db="EMBL/GenBank/DDBJ databases">
        <title>Functional metagenomics reveals considerable lignocellulase gene clusters in the gut microbiome of a wood-feeding higher termite.</title>
        <authorList>
            <person name="Liu N."/>
        </authorList>
    </citation>
    <scope>NUCLEOTIDE SEQUENCE</scope>
</reference>
<evidence type="ECO:0000259" key="4">
    <source>
        <dbReference type="Pfam" id="PF00899"/>
    </source>
</evidence>
<dbReference type="GO" id="GO:0008146">
    <property type="term" value="F:sulfotransferase activity"/>
    <property type="evidence" value="ECO:0007669"/>
    <property type="project" value="TreeGrafter"/>
</dbReference>
<evidence type="ECO:0000313" key="5">
    <source>
        <dbReference type="EMBL" id="AGS53578.1"/>
    </source>
</evidence>
<evidence type="ECO:0000256" key="2">
    <source>
        <dbReference type="ARBA" id="ARBA00022741"/>
    </source>
</evidence>
<dbReference type="InterPro" id="IPR000594">
    <property type="entry name" value="ThiF_NAD_FAD-bd"/>
</dbReference>
<evidence type="ECO:0000256" key="1">
    <source>
        <dbReference type="ARBA" id="ARBA00022679"/>
    </source>
</evidence>
<dbReference type="PANTHER" id="PTHR10953">
    <property type="entry name" value="UBIQUITIN-ACTIVATING ENZYME E1"/>
    <property type="match status" value="1"/>
</dbReference>
<dbReference type="InterPro" id="IPR045886">
    <property type="entry name" value="ThiF/MoeB/HesA"/>
</dbReference>
<keyword evidence="3" id="KW-0067">ATP-binding</keyword>
<accession>A0A806K197</accession>
<keyword evidence="2" id="KW-0547">Nucleotide-binding</keyword>